<keyword evidence="4" id="KW-1185">Reference proteome</keyword>
<feature type="domain" description="6-phospho-N-acetylmuramidase C-terminal" evidence="1">
    <location>
        <begin position="233"/>
        <end position="346"/>
    </location>
</feature>
<protein>
    <recommendedName>
        <fullName evidence="5">Outer surface protein</fullName>
    </recommendedName>
</protein>
<dbReference type="Gene3D" id="2.40.100.10">
    <property type="entry name" value="Cyclophilin-like"/>
    <property type="match status" value="1"/>
</dbReference>
<dbReference type="Pfam" id="PF19200">
    <property type="entry name" value="MupG_N"/>
    <property type="match status" value="1"/>
</dbReference>
<evidence type="ECO:0000259" key="2">
    <source>
        <dbReference type="Pfam" id="PF19200"/>
    </source>
</evidence>
<dbReference type="InterPro" id="IPR013785">
    <property type="entry name" value="Aldolase_TIM"/>
</dbReference>
<dbReference type="SUPFAM" id="SSF50891">
    <property type="entry name" value="Cyclophilin-like"/>
    <property type="match status" value="1"/>
</dbReference>
<dbReference type="InterPro" id="IPR043797">
    <property type="entry name" value="MupG_N"/>
</dbReference>
<dbReference type="InterPro" id="IPR029000">
    <property type="entry name" value="Cyclophilin-like_dom_sf"/>
</dbReference>
<evidence type="ECO:0008006" key="5">
    <source>
        <dbReference type="Google" id="ProtNLM"/>
    </source>
</evidence>
<dbReference type="Proteomes" id="UP000231179">
    <property type="component" value="Chromosome"/>
</dbReference>
<dbReference type="InterPro" id="IPR043894">
    <property type="entry name" value="MupG_C"/>
</dbReference>
<sequence>MKKYITTAKANNFKIVWTALLQLDEHELASKTGTIQKYKEILKFSKENDMINIIDVNQRILNAINFDGDFKFFAELNIDVVRFDSPMSPQQLANLTFNDYGIKIELNMDNNDYLLDETLHYGGIKDNILGSHNFYPQKYCGISKAFYQTTSKKFKNLGIETSAFVSTKNPKRIANWDVDDFCCTLEDLRGLNLISQVNYLWSSNLTDNVIICNAYASNKELEALGKLNPYYVNLQVVLQTNISDIEKTIIFDEEHFRRADINPYFIRSTQSRVKYKSKAFPPNQTKQSYEIGDVLIGNDDFSLYKGELQLAIAKSEADARKNLVAQVIVDDLLSLENINSYTKFKFILADEMH</sequence>
<dbReference type="Gene3D" id="3.20.20.70">
    <property type="entry name" value="Aldolase class I"/>
    <property type="match status" value="1"/>
</dbReference>
<dbReference type="AlphaFoldDB" id="A0A2K8KHS3"/>
<feature type="domain" description="6-phospho-N-acetylmuramidase N-terminal" evidence="2">
    <location>
        <begin position="2"/>
        <end position="225"/>
    </location>
</feature>
<dbReference type="InterPro" id="IPR008589">
    <property type="entry name" value="MupG"/>
</dbReference>
<evidence type="ECO:0000313" key="3">
    <source>
        <dbReference type="EMBL" id="ATX71238.1"/>
    </source>
</evidence>
<dbReference type="InterPro" id="IPR017853">
    <property type="entry name" value="GH"/>
</dbReference>
<proteinExistence type="predicted"/>
<gene>
    <name evidence="3" type="ORF">SCLAR_v1c09320</name>
</gene>
<evidence type="ECO:0000259" key="1">
    <source>
        <dbReference type="Pfam" id="PF05913"/>
    </source>
</evidence>
<dbReference type="EMBL" id="CP024870">
    <property type="protein sequence ID" value="ATX71238.1"/>
    <property type="molecule type" value="Genomic_DNA"/>
</dbReference>
<reference evidence="3 4" key="1">
    <citation type="submission" date="2017-11" db="EMBL/GenBank/DDBJ databases">
        <title>Complete genome sequence of Spiroplasma clarkii CN-5 (DSM 19994).</title>
        <authorList>
            <person name="Tsai Y.-M."/>
            <person name="Chang A."/>
            <person name="Lo W.-S."/>
            <person name="Kuo C.-H."/>
        </authorList>
    </citation>
    <scope>NUCLEOTIDE SEQUENCE [LARGE SCALE GENOMIC DNA]</scope>
    <source>
        <strain evidence="3 4">CN-5</strain>
    </source>
</reference>
<organism evidence="3 4">
    <name type="scientific">Spiroplasma clarkii</name>
    <dbReference type="NCBI Taxonomy" id="2139"/>
    <lineage>
        <taxon>Bacteria</taxon>
        <taxon>Bacillati</taxon>
        <taxon>Mycoplasmatota</taxon>
        <taxon>Mollicutes</taxon>
        <taxon>Entomoplasmatales</taxon>
        <taxon>Spiroplasmataceae</taxon>
        <taxon>Spiroplasma</taxon>
    </lineage>
</organism>
<name>A0A2K8KHS3_9MOLU</name>
<dbReference type="SUPFAM" id="SSF51445">
    <property type="entry name" value="(Trans)glycosidases"/>
    <property type="match status" value="1"/>
</dbReference>
<dbReference type="PANTHER" id="PTHR38435:SF1">
    <property type="entry name" value="DUF871 DOMAIN-CONTAINING PROTEIN"/>
    <property type="match status" value="1"/>
</dbReference>
<dbReference type="Pfam" id="PF05913">
    <property type="entry name" value="MupG_C"/>
    <property type="match status" value="1"/>
</dbReference>
<accession>A0A2K8KHS3</accession>
<evidence type="ECO:0000313" key="4">
    <source>
        <dbReference type="Proteomes" id="UP000231179"/>
    </source>
</evidence>
<dbReference type="PANTHER" id="PTHR38435">
    <property type="match status" value="1"/>
</dbReference>